<evidence type="ECO:0000313" key="1">
    <source>
        <dbReference type="EMBL" id="QDU57816.1"/>
    </source>
</evidence>
<dbReference type="Proteomes" id="UP000315750">
    <property type="component" value="Chromosome"/>
</dbReference>
<evidence type="ECO:0000313" key="2">
    <source>
        <dbReference type="Proteomes" id="UP000315750"/>
    </source>
</evidence>
<sequence length="97" mass="10734">MHFVQRAVSDLLSSYQHRGASRKHASAAKPGWHFRLLNITLSYSTPRQKVIQPTDRTAYLLRGPLPQAAGGGGSFRPEFGRLGGCRLTGDYSNYSKN</sequence>
<dbReference type="KEGG" id="amuc:Pan181_40390"/>
<dbReference type="EMBL" id="CP036278">
    <property type="protein sequence ID" value="QDU57816.1"/>
    <property type="molecule type" value="Genomic_DNA"/>
</dbReference>
<organism evidence="1 2">
    <name type="scientific">Aeoliella mucimassa</name>
    <dbReference type="NCBI Taxonomy" id="2527972"/>
    <lineage>
        <taxon>Bacteria</taxon>
        <taxon>Pseudomonadati</taxon>
        <taxon>Planctomycetota</taxon>
        <taxon>Planctomycetia</taxon>
        <taxon>Pirellulales</taxon>
        <taxon>Lacipirellulaceae</taxon>
        <taxon>Aeoliella</taxon>
    </lineage>
</organism>
<dbReference type="AlphaFoldDB" id="A0A518ASY9"/>
<reference evidence="1 2" key="1">
    <citation type="submission" date="2019-02" db="EMBL/GenBank/DDBJ databases">
        <title>Deep-cultivation of Planctomycetes and their phenomic and genomic characterization uncovers novel biology.</title>
        <authorList>
            <person name="Wiegand S."/>
            <person name="Jogler M."/>
            <person name="Boedeker C."/>
            <person name="Pinto D."/>
            <person name="Vollmers J."/>
            <person name="Rivas-Marin E."/>
            <person name="Kohn T."/>
            <person name="Peeters S.H."/>
            <person name="Heuer A."/>
            <person name="Rast P."/>
            <person name="Oberbeckmann S."/>
            <person name="Bunk B."/>
            <person name="Jeske O."/>
            <person name="Meyerdierks A."/>
            <person name="Storesund J.E."/>
            <person name="Kallscheuer N."/>
            <person name="Luecker S."/>
            <person name="Lage O.M."/>
            <person name="Pohl T."/>
            <person name="Merkel B.J."/>
            <person name="Hornburger P."/>
            <person name="Mueller R.-W."/>
            <person name="Bruemmer F."/>
            <person name="Labrenz M."/>
            <person name="Spormann A.M."/>
            <person name="Op den Camp H."/>
            <person name="Overmann J."/>
            <person name="Amann R."/>
            <person name="Jetten M.S.M."/>
            <person name="Mascher T."/>
            <person name="Medema M.H."/>
            <person name="Devos D.P."/>
            <person name="Kaster A.-K."/>
            <person name="Ovreas L."/>
            <person name="Rohde M."/>
            <person name="Galperin M.Y."/>
            <person name="Jogler C."/>
        </authorList>
    </citation>
    <scope>NUCLEOTIDE SEQUENCE [LARGE SCALE GENOMIC DNA]</scope>
    <source>
        <strain evidence="1 2">Pan181</strain>
    </source>
</reference>
<keyword evidence="2" id="KW-1185">Reference proteome</keyword>
<gene>
    <name evidence="1" type="ORF">Pan181_40390</name>
</gene>
<proteinExistence type="predicted"/>
<protein>
    <submittedName>
        <fullName evidence="1">Uncharacterized protein</fullName>
    </submittedName>
</protein>
<accession>A0A518ASY9</accession>
<name>A0A518ASY9_9BACT</name>